<reference evidence="1 2" key="2">
    <citation type="journal article" date="2022" name="Mol. Biol. Evol.">
        <title>Comparative Genomics Reveals Insights into the Divergent Evolution of Astigmatic Mites and Household Pest Adaptations.</title>
        <authorList>
            <person name="Xiong Q."/>
            <person name="Wan A.T."/>
            <person name="Liu X."/>
            <person name="Fung C.S."/>
            <person name="Xiao X."/>
            <person name="Malainual N."/>
            <person name="Hou J."/>
            <person name="Wang L."/>
            <person name="Wang M."/>
            <person name="Yang K.Y."/>
            <person name="Cui Y."/>
            <person name="Leung E.L."/>
            <person name="Nong W."/>
            <person name="Shin S.K."/>
            <person name="Au S.W."/>
            <person name="Jeong K.Y."/>
            <person name="Chew F.T."/>
            <person name="Hui J.H."/>
            <person name="Leung T.F."/>
            <person name="Tungtrongchitr A."/>
            <person name="Zhong N."/>
            <person name="Liu Z."/>
            <person name="Tsui S.K."/>
        </authorList>
    </citation>
    <scope>NUCLEOTIDE SEQUENCE [LARGE SCALE GENOMIC DNA]</scope>
    <source>
        <strain evidence="1">Derp</strain>
    </source>
</reference>
<evidence type="ECO:0000313" key="1">
    <source>
        <dbReference type="EMBL" id="KAH9412464.1"/>
    </source>
</evidence>
<dbReference type="EMBL" id="NJHN03000129">
    <property type="protein sequence ID" value="KAH9412464.1"/>
    <property type="molecule type" value="Genomic_DNA"/>
</dbReference>
<name>A0ABQ8IQ97_DERPT</name>
<evidence type="ECO:0000313" key="2">
    <source>
        <dbReference type="Proteomes" id="UP000887458"/>
    </source>
</evidence>
<comment type="caution">
    <text evidence="1">The sequence shown here is derived from an EMBL/GenBank/DDBJ whole genome shotgun (WGS) entry which is preliminary data.</text>
</comment>
<gene>
    <name evidence="1" type="ORF">DERP_006425</name>
</gene>
<proteinExistence type="predicted"/>
<keyword evidence="2" id="KW-1185">Reference proteome</keyword>
<protein>
    <submittedName>
        <fullName evidence="1">Uncharacterized protein</fullName>
    </submittedName>
</protein>
<reference evidence="1 2" key="1">
    <citation type="journal article" date="2018" name="J. Allergy Clin. Immunol.">
        <title>High-quality assembly of Dermatophagoides pteronyssinus genome and transcriptome reveals a wide range of novel allergens.</title>
        <authorList>
            <person name="Liu X.Y."/>
            <person name="Yang K.Y."/>
            <person name="Wang M.Q."/>
            <person name="Kwok J.S."/>
            <person name="Zeng X."/>
            <person name="Yang Z."/>
            <person name="Xiao X.J."/>
            <person name="Lau C.P."/>
            <person name="Li Y."/>
            <person name="Huang Z.M."/>
            <person name="Ba J.G."/>
            <person name="Yim A.K."/>
            <person name="Ouyang C.Y."/>
            <person name="Ngai S.M."/>
            <person name="Chan T.F."/>
            <person name="Leung E.L."/>
            <person name="Liu L."/>
            <person name="Liu Z.G."/>
            <person name="Tsui S.K."/>
        </authorList>
    </citation>
    <scope>NUCLEOTIDE SEQUENCE [LARGE SCALE GENOMIC DNA]</scope>
    <source>
        <strain evidence="1">Derp</strain>
    </source>
</reference>
<sequence length="62" mass="6962">MTNICQNVSCATMTTTAEKESPCGIQYWTTSVTDGQIPKDNNVTMFCHKIFAPLKMKSTWID</sequence>
<dbReference type="Proteomes" id="UP000887458">
    <property type="component" value="Unassembled WGS sequence"/>
</dbReference>
<accession>A0ABQ8IQ97</accession>
<organism evidence="1 2">
    <name type="scientific">Dermatophagoides pteronyssinus</name>
    <name type="common">European house dust mite</name>
    <dbReference type="NCBI Taxonomy" id="6956"/>
    <lineage>
        <taxon>Eukaryota</taxon>
        <taxon>Metazoa</taxon>
        <taxon>Ecdysozoa</taxon>
        <taxon>Arthropoda</taxon>
        <taxon>Chelicerata</taxon>
        <taxon>Arachnida</taxon>
        <taxon>Acari</taxon>
        <taxon>Acariformes</taxon>
        <taxon>Sarcoptiformes</taxon>
        <taxon>Astigmata</taxon>
        <taxon>Psoroptidia</taxon>
        <taxon>Analgoidea</taxon>
        <taxon>Pyroglyphidae</taxon>
        <taxon>Dermatophagoidinae</taxon>
        <taxon>Dermatophagoides</taxon>
    </lineage>
</organism>